<dbReference type="Proteomes" id="UP000320055">
    <property type="component" value="Unassembled WGS sequence"/>
</dbReference>
<dbReference type="EMBL" id="CAACVJ010000703">
    <property type="protein sequence ID" value="VEP18869.1"/>
    <property type="molecule type" value="Genomic_DNA"/>
</dbReference>
<proteinExistence type="predicted"/>
<reference evidence="2 3" key="1">
    <citation type="submission" date="2019-01" db="EMBL/GenBank/DDBJ databases">
        <authorList>
            <person name="Brito A."/>
        </authorList>
    </citation>
    <scope>NUCLEOTIDE SEQUENCE [LARGE SCALE GENOMIC DNA]</scope>
    <source>
        <strain evidence="2">1</strain>
    </source>
</reference>
<evidence type="ECO:0000256" key="1">
    <source>
        <dbReference type="SAM" id="MobiDB-lite"/>
    </source>
</evidence>
<name>A0A563W588_9CYAN</name>
<organism evidence="2 3">
    <name type="scientific">Hyella patelloides LEGE 07179</name>
    <dbReference type="NCBI Taxonomy" id="945734"/>
    <lineage>
        <taxon>Bacteria</taxon>
        <taxon>Bacillati</taxon>
        <taxon>Cyanobacteriota</taxon>
        <taxon>Cyanophyceae</taxon>
        <taxon>Pleurocapsales</taxon>
        <taxon>Hyellaceae</taxon>
        <taxon>Hyella</taxon>
    </lineage>
</organism>
<gene>
    <name evidence="2" type="ORF">H1P_940009</name>
</gene>
<evidence type="ECO:0000313" key="2">
    <source>
        <dbReference type="EMBL" id="VEP18869.1"/>
    </source>
</evidence>
<sequence>MVRSFQALSFKTGRIPIRGQCKLLGKHGGHTMVTGKPQNTPPPQETAPPLSSLVA</sequence>
<accession>A0A563W588</accession>
<keyword evidence="3" id="KW-1185">Reference proteome</keyword>
<protein>
    <submittedName>
        <fullName evidence="2">Uncharacterized protein</fullName>
    </submittedName>
</protein>
<evidence type="ECO:0000313" key="3">
    <source>
        <dbReference type="Proteomes" id="UP000320055"/>
    </source>
</evidence>
<feature type="region of interest" description="Disordered" evidence="1">
    <location>
        <begin position="26"/>
        <end position="55"/>
    </location>
</feature>
<dbReference type="AlphaFoldDB" id="A0A563W588"/>